<dbReference type="Gene3D" id="3.40.50.720">
    <property type="entry name" value="NAD(P)-binding Rossmann-like Domain"/>
    <property type="match status" value="1"/>
</dbReference>
<protein>
    <submittedName>
        <fullName evidence="2">GDP-mannose 4,6-dehydratase</fullName>
    </submittedName>
</protein>
<dbReference type="InterPro" id="IPR016040">
    <property type="entry name" value="NAD(P)-bd_dom"/>
</dbReference>
<dbReference type="Proteomes" id="UP000662747">
    <property type="component" value="Chromosome"/>
</dbReference>
<keyword evidence="3" id="KW-1185">Reference proteome</keyword>
<dbReference type="EMBL" id="CP071090">
    <property type="protein sequence ID" value="QSQ24340.1"/>
    <property type="molecule type" value="Genomic_DNA"/>
</dbReference>
<dbReference type="PANTHER" id="PTHR43000">
    <property type="entry name" value="DTDP-D-GLUCOSE 4,6-DEHYDRATASE-RELATED"/>
    <property type="match status" value="1"/>
</dbReference>
<dbReference type="Pfam" id="PF16363">
    <property type="entry name" value="GDP_Man_Dehyd"/>
    <property type="match status" value="1"/>
</dbReference>
<feature type="domain" description="NAD(P)-binding" evidence="1">
    <location>
        <begin position="13"/>
        <end position="319"/>
    </location>
</feature>
<gene>
    <name evidence="2" type="ORF">JY651_05080</name>
</gene>
<accession>A0ABX7P227</accession>
<dbReference type="RefSeq" id="WP_206725906.1">
    <property type="nucleotide sequence ID" value="NZ_CP071090.1"/>
</dbReference>
<proteinExistence type="predicted"/>
<dbReference type="Gene3D" id="3.90.25.10">
    <property type="entry name" value="UDP-galactose 4-epimerase, domain 1"/>
    <property type="match status" value="1"/>
</dbReference>
<evidence type="ECO:0000313" key="2">
    <source>
        <dbReference type="EMBL" id="QSQ24340.1"/>
    </source>
</evidence>
<organism evidence="2 3">
    <name type="scientific">Pyxidicoccus parkwayensis</name>
    <dbReference type="NCBI Taxonomy" id="2813578"/>
    <lineage>
        <taxon>Bacteria</taxon>
        <taxon>Pseudomonadati</taxon>
        <taxon>Myxococcota</taxon>
        <taxon>Myxococcia</taxon>
        <taxon>Myxococcales</taxon>
        <taxon>Cystobacterineae</taxon>
        <taxon>Myxococcaceae</taxon>
        <taxon>Pyxidicoccus</taxon>
    </lineage>
</organism>
<dbReference type="SUPFAM" id="SSF51735">
    <property type="entry name" value="NAD(P)-binding Rossmann-fold domains"/>
    <property type="match status" value="1"/>
</dbReference>
<dbReference type="InterPro" id="IPR036291">
    <property type="entry name" value="NAD(P)-bd_dom_sf"/>
</dbReference>
<evidence type="ECO:0000259" key="1">
    <source>
        <dbReference type="Pfam" id="PF16363"/>
    </source>
</evidence>
<sequence length="344" mass="38496">MPTDRILTSHRVLITGASGFMGSWLAEYLGQKGAYVINLLSQWEPQGRFVQSGLVHQVHNVIGQVEDYALLERLLAEQGVDTVFHLAAISLEGRAFQSPHVAMEVNVRGTYNVLEACRRNRDTVRRVIIASSDKAYGDSPVLPYTEDMPLQGRHPYDVSKSCADLIAHAYAHSYGLPVTIGRFGNIYGGGDLNWSRLIPNTVRRLLAGEPPRVRMPPQGDFMRDFLYVRDAVQAYMAMFDGLDAGVARGEAFNFAMGGSWTVLEVVKTLQWLLHREDLVPDLLPASHGEIVHQHVSAEKARRLLGWAPRYTLEEGLRETAEWYREHLSTTSLSEPHERPHAVAS</sequence>
<reference evidence="2 3" key="1">
    <citation type="submission" date="2021-02" db="EMBL/GenBank/DDBJ databases">
        <title>De Novo genome assembly of isolated myxobacteria.</title>
        <authorList>
            <person name="Stevens D.C."/>
        </authorList>
    </citation>
    <scope>NUCLEOTIDE SEQUENCE [LARGE SCALE GENOMIC DNA]</scope>
    <source>
        <strain evidence="3">SCPEA02</strain>
    </source>
</reference>
<name>A0ABX7P227_9BACT</name>
<evidence type="ECO:0000313" key="3">
    <source>
        <dbReference type="Proteomes" id="UP000662747"/>
    </source>
</evidence>